<dbReference type="EMBL" id="UXUI01008379">
    <property type="protein sequence ID" value="VDD91353.1"/>
    <property type="molecule type" value="Genomic_DNA"/>
</dbReference>
<proteinExistence type="predicted"/>
<dbReference type="WBParaSite" id="EVEC_0000653001-mRNA-1">
    <property type="protein sequence ID" value="EVEC_0000653001-mRNA-1"/>
    <property type="gene ID" value="EVEC_0000653001"/>
</dbReference>
<reference evidence="3 4" key="2">
    <citation type="submission" date="2018-10" db="EMBL/GenBank/DDBJ databases">
        <authorList>
            <consortium name="Pathogen Informatics"/>
        </authorList>
    </citation>
    <scope>NUCLEOTIDE SEQUENCE [LARGE SCALE GENOMIC DNA]</scope>
</reference>
<gene>
    <name evidence="3" type="ORF">EVEC_LOCUS6104</name>
</gene>
<reference evidence="5" key="1">
    <citation type="submission" date="2017-02" db="UniProtKB">
        <authorList>
            <consortium name="WormBaseParasite"/>
        </authorList>
    </citation>
    <scope>IDENTIFICATION</scope>
</reference>
<dbReference type="GO" id="GO:0004867">
    <property type="term" value="F:serine-type endopeptidase inhibitor activity"/>
    <property type="evidence" value="ECO:0007669"/>
    <property type="project" value="InterPro"/>
</dbReference>
<dbReference type="STRING" id="51028.A0A0N4V863"/>
<evidence type="ECO:0000313" key="3">
    <source>
        <dbReference type="EMBL" id="VDD91353.1"/>
    </source>
</evidence>
<dbReference type="InterPro" id="IPR036880">
    <property type="entry name" value="Kunitz_BPTI_sf"/>
</dbReference>
<dbReference type="AlphaFoldDB" id="A0A0N4V863"/>
<feature type="region of interest" description="Disordered" evidence="1">
    <location>
        <begin position="114"/>
        <end position="134"/>
    </location>
</feature>
<keyword evidence="4" id="KW-1185">Reference proteome</keyword>
<dbReference type="Gene3D" id="4.10.410.10">
    <property type="entry name" value="Pancreatic trypsin inhibitor Kunitz domain"/>
    <property type="match status" value="1"/>
</dbReference>
<name>A0A0N4V863_ENTVE</name>
<feature type="domain" description="BPTI/Kunitz inhibitor" evidence="2">
    <location>
        <begin position="1"/>
        <end position="52"/>
    </location>
</feature>
<dbReference type="Proteomes" id="UP000274131">
    <property type="component" value="Unassembled WGS sequence"/>
</dbReference>
<evidence type="ECO:0000313" key="5">
    <source>
        <dbReference type="WBParaSite" id="EVEC_0000653001-mRNA-1"/>
    </source>
</evidence>
<evidence type="ECO:0000313" key="4">
    <source>
        <dbReference type="Proteomes" id="UP000274131"/>
    </source>
</evidence>
<organism evidence="5">
    <name type="scientific">Enterobius vermicularis</name>
    <name type="common">Human pinworm</name>
    <dbReference type="NCBI Taxonomy" id="51028"/>
    <lineage>
        <taxon>Eukaryota</taxon>
        <taxon>Metazoa</taxon>
        <taxon>Ecdysozoa</taxon>
        <taxon>Nematoda</taxon>
        <taxon>Chromadorea</taxon>
        <taxon>Rhabditida</taxon>
        <taxon>Spirurina</taxon>
        <taxon>Oxyuridomorpha</taxon>
        <taxon>Oxyuroidea</taxon>
        <taxon>Oxyuridae</taxon>
        <taxon>Enterobius</taxon>
    </lineage>
</organism>
<dbReference type="SUPFAM" id="SSF57362">
    <property type="entry name" value="BPTI-like"/>
    <property type="match status" value="1"/>
</dbReference>
<dbReference type="PROSITE" id="PS50279">
    <property type="entry name" value="BPTI_KUNITZ_2"/>
    <property type="match status" value="1"/>
</dbReference>
<accession>A0A0N4V863</accession>
<feature type="compositionally biased region" description="Basic and acidic residues" evidence="1">
    <location>
        <begin position="120"/>
        <end position="132"/>
    </location>
</feature>
<dbReference type="Pfam" id="PF00014">
    <property type="entry name" value="Kunitz_BPTI"/>
    <property type="match status" value="1"/>
</dbReference>
<evidence type="ECO:0000256" key="1">
    <source>
        <dbReference type="SAM" id="MobiDB-lite"/>
    </source>
</evidence>
<protein>
    <submittedName>
        <fullName evidence="5">BPTI/Kunitz inhibitor domain-containing protein</fullName>
    </submittedName>
</protein>
<dbReference type="OrthoDB" id="4473401at2759"/>
<evidence type="ECO:0000259" key="2">
    <source>
        <dbReference type="PROSITE" id="PS50279"/>
    </source>
</evidence>
<sequence>MREPQGRFCGFQVKYAYNRENRRCEQFWFPGCKTKETNINLFDTEDDCLKATYHCHVSRTTAEILKPEVTAAPLLFTSESSRRPLFTVKPPTQAPITFMPPFNLRNLIPGGVKTAAGSGEVERTESKSKGGENSKMSLLGLITDGLSQFTNSGGATSESESGTNFLENFNLDKIPQLIKTLQEARTRIYPGYDGTNPVSVPQTWAPVPSVQTVTYGSSVPYPSSLPQYSGYSYGPQIPAAYVQQASSHLQPLHYSYAVA</sequence>
<dbReference type="InterPro" id="IPR002223">
    <property type="entry name" value="Kunitz_BPTI"/>
</dbReference>